<dbReference type="InterPro" id="IPR036388">
    <property type="entry name" value="WH-like_DNA-bd_sf"/>
</dbReference>
<keyword evidence="2" id="KW-0238">DNA-binding</keyword>
<dbReference type="PROSITE" id="PS50987">
    <property type="entry name" value="HTH_ARSR_2"/>
    <property type="match status" value="1"/>
</dbReference>
<dbReference type="PROSITE" id="PS00846">
    <property type="entry name" value="HTH_ARSR_1"/>
    <property type="match status" value="1"/>
</dbReference>
<dbReference type="SUPFAM" id="SSF46785">
    <property type="entry name" value="Winged helix' DNA-binding domain"/>
    <property type="match status" value="1"/>
</dbReference>
<keyword evidence="3" id="KW-0804">Transcription</keyword>
<dbReference type="PANTHER" id="PTHR43132:SF6">
    <property type="entry name" value="HTH-TYPE TRANSCRIPTIONAL REPRESSOR CZRA"/>
    <property type="match status" value="1"/>
</dbReference>
<dbReference type="InterPro" id="IPR051011">
    <property type="entry name" value="Metal_resp_trans_reg"/>
</dbReference>
<proteinExistence type="predicted"/>
<dbReference type="InterPro" id="IPR036390">
    <property type="entry name" value="WH_DNA-bd_sf"/>
</dbReference>
<dbReference type="PANTHER" id="PTHR43132">
    <property type="entry name" value="ARSENICAL RESISTANCE OPERON REPRESSOR ARSR-RELATED"/>
    <property type="match status" value="1"/>
</dbReference>
<evidence type="ECO:0000313" key="6">
    <source>
        <dbReference type="EMBL" id="MBD1373242.1"/>
    </source>
</evidence>
<feature type="domain" description="HTH arsR-type" evidence="5">
    <location>
        <begin position="25"/>
        <end position="120"/>
    </location>
</feature>
<dbReference type="PRINTS" id="PR00778">
    <property type="entry name" value="HTHARSR"/>
</dbReference>
<dbReference type="GO" id="GO:0003677">
    <property type="term" value="F:DNA binding"/>
    <property type="evidence" value="ECO:0007669"/>
    <property type="project" value="UniProtKB-KW"/>
</dbReference>
<sequence length="125" mass="14166">MKAQNDQCEVSIINPKKISNAKKTLANEDFIGTSQLFKALSDPTRLKIAFALIEEQELCVCDVAEIIESSIATTSHHLRLLRKLGLAKYRKIGKQVFYSLDDDHVKQLVEIAFIHHKEAHQHVSN</sequence>
<dbReference type="Pfam" id="PF01022">
    <property type="entry name" value="HTH_5"/>
    <property type="match status" value="1"/>
</dbReference>
<dbReference type="RefSeq" id="WP_191139833.1">
    <property type="nucleotide sequence ID" value="NZ_JACXAG020000004.1"/>
</dbReference>
<dbReference type="InterPro" id="IPR018334">
    <property type="entry name" value="ArsR_HTH"/>
</dbReference>
<dbReference type="InterPro" id="IPR001845">
    <property type="entry name" value="HTH_ArsR_DNA-bd_dom"/>
</dbReference>
<accession>A0A926NBL3</accession>
<dbReference type="SMART" id="SM00418">
    <property type="entry name" value="HTH_ARSR"/>
    <property type="match status" value="1"/>
</dbReference>
<reference evidence="6" key="1">
    <citation type="submission" date="2020-09" db="EMBL/GenBank/DDBJ databases">
        <title>A novel bacterium of genus Hazenella, isolated from South China Sea.</title>
        <authorList>
            <person name="Huang H."/>
            <person name="Mo K."/>
            <person name="Hu Y."/>
        </authorList>
    </citation>
    <scope>NUCLEOTIDE SEQUENCE</scope>
    <source>
        <strain evidence="6">IB182357</strain>
    </source>
</reference>
<dbReference type="InterPro" id="IPR011991">
    <property type="entry name" value="ArsR-like_HTH"/>
</dbReference>
<evidence type="ECO:0000259" key="5">
    <source>
        <dbReference type="PROSITE" id="PS50987"/>
    </source>
</evidence>
<dbReference type="CDD" id="cd00090">
    <property type="entry name" value="HTH_ARSR"/>
    <property type="match status" value="1"/>
</dbReference>
<comment type="caution">
    <text evidence="6">The sequence shown here is derived from an EMBL/GenBank/DDBJ whole genome shotgun (WGS) entry which is preliminary data.</text>
</comment>
<evidence type="ECO:0000256" key="2">
    <source>
        <dbReference type="ARBA" id="ARBA00023125"/>
    </source>
</evidence>
<dbReference type="Gene3D" id="1.10.10.10">
    <property type="entry name" value="Winged helix-like DNA-binding domain superfamily/Winged helix DNA-binding domain"/>
    <property type="match status" value="1"/>
</dbReference>
<dbReference type="GO" id="GO:0003700">
    <property type="term" value="F:DNA-binding transcription factor activity"/>
    <property type="evidence" value="ECO:0007669"/>
    <property type="project" value="InterPro"/>
</dbReference>
<dbReference type="AlphaFoldDB" id="A0A926NBL3"/>
<evidence type="ECO:0000256" key="4">
    <source>
        <dbReference type="ARBA" id="ARBA00043263"/>
    </source>
</evidence>
<dbReference type="Proteomes" id="UP000661691">
    <property type="component" value="Unassembled WGS sequence"/>
</dbReference>
<organism evidence="6 7">
    <name type="scientific">Polycladospora coralii</name>
    <dbReference type="NCBI Taxonomy" id="2771432"/>
    <lineage>
        <taxon>Bacteria</taxon>
        <taxon>Bacillati</taxon>
        <taxon>Bacillota</taxon>
        <taxon>Bacilli</taxon>
        <taxon>Bacillales</taxon>
        <taxon>Thermoactinomycetaceae</taxon>
        <taxon>Polycladospora</taxon>
    </lineage>
</organism>
<protein>
    <submittedName>
        <fullName evidence="6">Helix-turn-helix transcriptional regulator</fullName>
    </submittedName>
</protein>
<dbReference type="NCBIfam" id="NF033788">
    <property type="entry name" value="HTH_metalloreg"/>
    <property type="match status" value="1"/>
</dbReference>
<keyword evidence="1" id="KW-0805">Transcription regulation</keyword>
<dbReference type="EMBL" id="JACXAH010000020">
    <property type="protein sequence ID" value="MBD1373242.1"/>
    <property type="molecule type" value="Genomic_DNA"/>
</dbReference>
<evidence type="ECO:0000313" key="7">
    <source>
        <dbReference type="Proteomes" id="UP000661691"/>
    </source>
</evidence>
<dbReference type="GO" id="GO:0046686">
    <property type="term" value="P:response to cadmium ion"/>
    <property type="evidence" value="ECO:0007669"/>
    <property type="project" value="UniProtKB-KW"/>
</dbReference>
<name>A0A926NBL3_9BACL</name>
<keyword evidence="4" id="KW-0105">Cadmium resistance</keyword>
<evidence type="ECO:0000256" key="3">
    <source>
        <dbReference type="ARBA" id="ARBA00023163"/>
    </source>
</evidence>
<keyword evidence="7" id="KW-1185">Reference proteome</keyword>
<gene>
    <name evidence="6" type="ORF">IC620_12875</name>
</gene>
<evidence type="ECO:0000256" key="1">
    <source>
        <dbReference type="ARBA" id="ARBA00023015"/>
    </source>
</evidence>